<comment type="catalytic activity">
    <reaction evidence="11">
        <text>8-oxo-GTP + H2O = 8-oxo-GMP + diphosphate + H(+)</text>
        <dbReference type="Rhea" id="RHEA:67616"/>
        <dbReference type="ChEBI" id="CHEBI:15377"/>
        <dbReference type="ChEBI" id="CHEBI:15378"/>
        <dbReference type="ChEBI" id="CHEBI:33019"/>
        <dbReference type="ChEBI" id="CHEBI:143553"/>
        <dbReference type="ChEBI" id="CHEBI:145694"/>
    </reaction>
</comment>
<dbReference type="InterPro" id="IPR022998">
    <property type="entry name" value="ThiamineP_synth_TenI"/>
</dbReference>
<dbReference type="InterPro" id="IPR015797">
    <property type="entry name" value="NUDIX_hydrolase-like_dom_sf"/>
</dbReference>
<evidence type="ECO:0000256" key="9">
    <source>
        <dbReference type="ARBA" id="ARBA00023204"/>
    </source>
</evidence>
<reference evidence="19 20" key="1">
    <citation type="submission" date="2019-04" db="EMBL/GenBank/DDBJ databases">
        <title>Chitiniphilus eburnea sp. nov., a novel chitinolytic bacterium isolated from aquaculture sludge.</title>
        <authorList>
            <person name="Sheng M."/>
        </authorList>
    </citation>
    <scope>NUCLEOTIDE SEQUENCE [LARGE SCALE GENOMIC DNA]</scope>
    <source>
        <strain evidence="19 20">HX-2-15</strain>
    </source>
</reference>
<dbReference type="InterPro" id="IPR047127">
    <property type="entry name" value="MutT-like"/>
</dbReference>
<dbReference type="InterPro" id="IPR013785">
    <property type="entry name" value="Aldolase_TIM"/>
</dbReference>
<dbReference type="InterPro" id="IPR020084">
    <property type="entry name" value="NUDIX_hydrolase_CS"/>
</dbReference>
<proteinExistence type="inferred from homology"/>
<evidence type="ECO:0000256" key="5">
    <source>
        <dbReference type="ARBA" id="ARBA00022723"/>
    </source>
</evidence>
<dbReference type="AlphaFoldDB" id="A0A4U0Q491"/>
<comment type="cofactor">
    <cofactor evidence="1">
        <name>Mg(2+)</name>
        <dbReference type="ChEBI" id="CHEBI:18420"/>
    </cofactor>
</comment>
<accession>A0A4U0Q491</accession>
<dbReference type="PANTHER" id="PTHR47707:SF1">
    <property type="entry name" value="NUDIX HYDROLASE FAMILY PROTEIN"/>
    <property type="match status" value="1"/>
</dbReference>
<evidence type="ECO:0000256" key="2">
    <source>
        <dbReference type="ARBA" id="ARBA00005582"/>
    </source>
</evidence>
<evidence type="ECO:0000256" key="12">
    <source>
        <dbReference type="ARBA" id="ARBA00038905"/>
    </source>
</evidence>
<keyword evidence="20" id="KW-1185">Reference proteome</keyword>
<evidence type="ECO:0000256" key="14">
    <source>
        <dbReference type="ARBA" id="ARBA00041592"/>
    </source>
</evidence>
<dbReference type="PROSITE" id="PS51462">
    <property type="entry name" value="NUDIX"/>
    <property type="match status" value="1"/>
</dbReference>
<evidence type="ECO:0000259" key="18">
    <source>
        <dbReference type="PROSITE" id="PS51462"/>
    </source>
</evidence>
<dbReference type="PROSITE" id="PS00893">
    <property type="entry name" value="NUDIX_BOX"/>
    <property type="match status" value="1"/>
</dbReference>
<keyword evidence="5" id="KW-0479">Metal-binding</keyword>
<protein>
    <recommendedName>
        <fullName evidence="13">8-oxo-dGTP diphosphatase</fullName>
        <ecNumber evidence="12">3.6.1.55</ecNumber>
    </recommendedName>
    <alternativeName>
        <fullName evidence="16">7,8-dihydro-8-oxoguanine-triphosphatase</fullName>
    </alternativeName>
    <alternativeName>
        <fullName evidence="15">Mutator protein MutT</fullName>
    </alternativeName>
    <alternativeName>
        <fullName evidence="14">dGTP pyrophosphohydrolase</fullName>
    </alternativeName>
</protein>
<dbReference type="GO" id="GO:0044715">
    <property type="term" value="F:8-oxo-dGDP phosphatase activity"/>
    <property type="evidence" value="ECO:0007669"/>
    <property type="project" value="TreeGrafter"/>
</dbReference>
<evidence type="ECO:0000256" key="17">
    <source>
        <dbReference type="RuleBase" id="RU003476"/>
    </source>
</evidence>
<dbReference type="NCBIfam" id="NF006530">
    <property type="entry name" value="PRK08999.1"/>
    <property type="match status" value="1"/>
</dbReference>
<dbReference type="Gene3D" id="3.90.79.10">
    <property type="entry name" value="Nucleoside Triphosphate Pyrophosphohydrolase"/>
    <property type="match status" value="1"/>
</dbReference>
<evidence type="ECO:0000313" key="20">
    <source>
        <dbReference type="Proteomes" id="UP000310016"/>
    </source>
</evidence>
<sequence>MSDHKIVEVAAGILIDREGRFLLGSRPAGKPYAGYWEFPGGKLEAGETAHQALARELVEELGVTITAATPWIVQTFTYPHATVRLHFFRVTGWLGDPHPHEGQQFAWQRVGALNVSPILPANGPILRGLALPDTLAISAAHRLGRENWLHRLDHALAHDLSMLVLREPQLDLEHYGALAAETVSRARRHGCRVLLHGALEQVGPLVAATGANGLHLSAREAAALRHRPHGFDWLGVSTHNATELTVAQRIGADYALLGHVAPTASHPDQPPLGWEGFAATVDHGWPLPVYALGGLDAHDVAQAKASGGHGVAMLSAVWA</sequence>
<comment type="catalytic activity">
    <reaction evidence="10">
        <text>8-oxo-dGTP + H2O = 8-oxo-dGMP + diphosphate + H(+)</text>
        <dbReference type="Rhea" id="RHEA:31575"/>
        <dbReference type="ChEBI" id="CHEBI:15377"/>
        <dbReference type="ChEBI" id="CHEBI:15378"/>
        <dbReference type="ChEBI" id="CHEBI:33019"/>
        <dbReference type="ChEBI" id="CHEBI:63224"/>
        <dbReference type="ChEBI" id="CHEBI:77896"/>
        <dbReference type="EC" id="3.6.1.55"/>
    </reaction>
</comment>
<dbReference type="CDD" id="cd00564">
    <property type="entry name" value="TMP_TenI"/>
    <property type="match status" value="1"/>
</dbReference>
<dbReference type="GO" id="GO:0044716">
    <property type="term" value="F:8-oxo-GDP phosphatase activity"/>
    <property type="evidence" value="ECO:0007669"/>
    <property type="project" value="TreeGrafter"/>
</dbReference>
<keyword evidence="6" id="KW-0227">DNA damage</keyword>
<keyword evidence="4" id="KW-0235">DNA replication</keyword>
<evidence type="ECO:0000256" key="7">
    <source>
        <dbReference type="ARBA" id="ARBA00022801"/>
    </source>
</evidence>
<keyword evidence="8" id="KW-0460">Magnesium</keyword>
<dbReference type="Gene3D" id="3.20.20.70">
    <property type="entry name" value="Aldolase class I"/>
    <property type="match status" value="1"/>
</dbReference>
<dbReference type="CDD" id="cd03425">
    <property type="entry name" value="NUDIX_MutT_NudA_like"/>
    <property type="match status" value="1"/>
</dbReference>
<organism evidence="19 20">
    <name type="scientific">Chitiniphilus eburneus</name>
    <dbReference type="NCBI Taxonomy" id="2571148"/>
    <lineage>
        <taxon>Bacteria</taxon>
        <taxon>Pseudomonadati</taxon>
        <taxon>Pseudomonadota</taxon>
        <taxon>Betaproteobacteria</taxon>
        <taxon>Neisseriales</taxon>
        <taxon>Chitinibacteraceae</taxon>
        <taxon>Chitiniphilus</taxon>
    </lineage>
</organism>
<dbReference type="Pfam" id="PF02581">
    <property type="entry name" value="TMP-TENI"/>
    <property type="match status" value="1"/>
</dbReference>
<dbReference type="EC" id="3.6.1.55" evidence="12"/>
<name>A0A4U0Q491_9NEIS</name>
<evidence type="ECO:0000256" key="1">
    <source>
        <dbReference type="ARBA" id="ARBA00001946"/>
    </source>
</evidence>
<dbReference type="RefSeq" id="WP_136772433.1">
    <property type="nucleotide sequence ID" value="NZ_CP156074.1"/>
</dbReference>
<dbReference type="GO" id="GO:0006281">
    <property type="term" value="P:DNA repair"/>
    <property type="evidence" value="ECO:0007669"/>
    <property type="project" value="UniProtKB-KW"/>
</dbReference>
<evidence type="ECO:0000256" key="16">
    <source>
        <dbReference type="ARBA" id="ARBA00042798"/>
    </source>
</evidence>
<evidence type="ECO:0000256" key="10">
    <source>
        <dbReference type="ARBA" id="ARBA00035861"/>
    </source>
</evidence>
<dbReference type="InterPro" id="IPR036206">
    <property type="entry name" value="ThiamineP_synth_sf"/>
</dbReference>
<comment type="similarity">
    <text evidence="2 17">Belongs to the Nudix hydrolase family.</text>
</comment>
<dbReference type="GO" id="GO:0009228">
    <property type="term" value="P:thiamine biosynthetic process"/>
    <property type="evidence" value="ECO:0007669"/>
    <property type="project" value="UniProtKB-KW"/>
</dbReference>
<keyword evidence="3" id="KW-0515">Mutator protein</keyword>
<dbReference type="SUPFAM" id="SSF51391">
    <property type="entry name" value="Thiamin phosphate synthase"/>
    <property type="match status" value="1"/>
</dbReference>
<dbReference type="GO" id="GO:0008413">
    <property type="term" value="F:8-oxo-7,8-dihydroguanosine triphosphate pyrophosphatase activity"/>
    <property type="evidence" value="ECO:0007669"/>
    <property type="project" value="TreeGrafter"/>
</dbReference>
<dbReference type="OrthoDB" id="9810648at2"/>
<dbReference type="GO" id="GO:0046872">
    <property type="term" value="F:metal ion binding"/>
    <property type="evidence" value="ECO:0007669"/>
    <property type="project" value="UniProtKB-KW"/>
</dbReference>
<dbReference type="GO" id="GO:0035539">
    <property type="term" value="F:8-oxo-7,8-dihydrodeoxyguanosine triphosphate pyrophosphatase activity"/>
    <property type="evidence" value="ECO:0007669"/>
    <property type="project" value="UniProtKB-EC"/>
</dbReference>
<keyword evidence="9" id="KW-0234">DNA repair</keyword>
<keyword evidence="7 17" id="KW-0378">Hydrolase</keyword>
<gene>
    <name evidence="19" type="ORF">FAZ21_06290</name>
</gene>
<dbReference type="GO" id="GO:0006260">
    <property type="term" value="P:DNA replication"/>
    <property type="evidence" value="ECO:0007669"/>
    <property type="project" value="UniProtKB-KW"/>
</dbReference>
<evidence type="ECO:0000256" key="8">
    <source>
        <dbReference type="ARBA" id="ARBA00022842"/>
    </source>
</evidence>
<feature type="domain" description="Nudix hydrolase" evidence="18">
    <location>
        <begin position="5"/>
        <end position="133"/>
    </location>
</feature>
<comment type="caution">
    <text evidence="19">The sequence shown here is derived from an EMBL/GenBank/DDBJ whole genome shotgun (WGS) entry which is preliminary data.</text>
</comment>
<evidence type="ECO:0000256" key="15">
    <source>
        <dbReference type="ARBA" id="ARBA00041979"/>
    </source>
</evidence>
<dbReference type="SUPFAM" id="SSF55811">
    <property type="entry name" value="Nudix"/>
    <property type="match status" value="1"/>
</dbReference>
<evidence type="ECO:0000256" key="11">
    <source>
        <dbReference type="ARBA" id="ARBA00036904"/>
    </source>
</evidence>
<evidence type="ECO:0000256" key="3">
    <source>
        <dbReference type="ARBA" id="ARBA00022457"/>
    </source>
</evidence>
<dbReference type="PRINTS" id="PR00502">
    <property type="entry name" value="NUDIXFAMILY"/>
</dbReference>
<evidence type="ECO:0000256" key="4">
    <source>
        <dbReference type="ARBA" id="ARBA00022705"/>
    </source>
</evidence>
<evidence type="ECO:0000256" key="13">
    <source>
        <dbReference type="ARBA" id="ARBA00040794"/>
    </source>
</evidence>
<dbReference type="InterPro" id="IPR020476">
    <property type="entry name" value="Nudix_hydrolase"/>
</dbReference>
<evidence type="ECO:0000256" key="6">
    <source>
        <dbReference type="ARBA" id="ARBA00022763"/>
    </source>
</evidence>
<dbReference type="InterPro" id="IPR000086">
    <property type="entry name" value="NUDIX_hydrolase_dom"/>
</dbReference>
<dbReference type="EMBL" id="SUMF01000004">
    <property type="protein sequence ID" value="TJZ75520.1"/>
    <property type="molecule type" value="Genomic_DNA"/>
</dbReference>
<evidence type="ECO:0000313" key="19">
    <source>
        <dbReference type="EMBL" id="TJZ75520.1"/>
    </source>
</evidence>
<dbReference type="Pfam" id="PF00293">
    <property type="entry name" value="NUDIX"/>
    <property type="match status" value="1"/>
</dbReference>
<dbReference type="Proteomes" id="UP000310016">
    <property type="component" value="Unassembled WGS sequence"/>
</dbReference>
<dbReference type="PANTHER" id="PTHR47707">
    <property type="entry name" value="8-OXO-DGTP DIPHOSPHATASE"/>
    <property type="match status" value="1"/>
</dbReference>